<evidence type="ECO:0000313" key="2">
    <source>
        <dbReference type="Proteomes" id="UP000824246"/>
    </source>
</evidence>
<reference evidence="1" key="1">
    <citation type="journal article" date="2021" name="PeerJ">
        <title>Extensive microbial diversity within the chicken gut microbiome revealed by metagenomics and culture.</title>
        <authorList>
            <person name="Gilroy R."/>
            <person name="Ravi A."/>
            <person name="Getino M."/>
            <person name="Pursley I."/>
            <person name="Horton D.L."/>
            <person name="Alikhan N.F."/>
            <person name="Baker D."/>
            <person name="Gharbi K."/>
            <person name="Hall N."/>
            <person name="Watson M."/>
            <person name="Adriaenssens E.M."/>
            <person name="Foster-Nyarko E."/>
            <person name="Jarju S."/>
            <person name="Secka A."/>
            <person name="Antonio M."/>
            <person name="Oren A."/>
            <person name="Chaudhuri R.R."/>
            <person name="La Ragione R."/>
            <person name="Hildebrand F."/>
            <person name="Pallen M.J."/>
        </authorList>
    </citation>
    <scope>NUCLEOTIDE SEQUENCE</scope>
    <source>
        <strain evidence="1">ChiHjej12B11-16260</strain>
    </source>
</reference>
<accession>A0A9D2ANR4</accession>
<comment type="caution">
    <text evidence="1">The sequence shown here is derived from an EMBL/GenBank/DDBJ whole genome shotgun (WGS) entry which is preliminary data.</text>
</comment>
<evidence type="ECO:0000313" key="1">
    <source>
        <dbReference type="EMBL" id="HIX44677.1"/>
    </source>
</evidence>
<dbReference type="EMBL" id="DXFB01000011">
    <property type="protein sequence ID" value="HIX44677.1"/>
    <property type="molecule type" value="Genomic_DNA"/>
</dbReference>
<protein>
    <submittedName>
        <fullName evidence="1">Uncharacterized protein</fullName>
    </submittedName>
</protein>
<gene>
    <name evidence="1" type="ORF">H9982_00480</name>
</gene>
<dbReference type="Proteomes" id="UP000824246">
    <property type="component" value="Unassembled WGS sequence"/>
</dbReference>
<organism evidence="1 2">
    <name type="scientific">Candidatus Barnesiella excrementipullorum</name>
    <dbReference type="NCBI Taxonomy" id="2838479"/>
    <lineage>
        <taxon>Bacteria</taxon>
        <taxon>Pseudomonadati</taxon>
        <taxon>Bacteroidota</taxon>
        <taxon>Bacteroidia</taxon>
        <taxon>Bacteroidales</taxon>
        <taxon>Barnesiellaceae</taxon>
        <taxon>Barnesiella</taxon>
    </lineage>
</organism>
<proteinExistence type="predicted"/>
<sequence>MSEMTRYEEMDNAALVERLCHAADDGAMYYLIFRRLNGKLCDEMARYGIADEDARYDMLMDFFFYLRDGEHGDNPMPYASLMLIRDVAKLDGWMWRCFRYFLAGCYKKEKRAEELSRMAGMERGDADEEGLFSLSELDVAIRLLELVNRSFSAPERYIFFSDLYAMKSGRNYEAGELAARLGCTPGNLRVMRHRLKTKIRRLLNESNV</sequence>
<dbReference type="AlphaFoldDB" id="A0A9D2ANR4"/>
<reference evidence="1" key="2">
    <citation type="submission" date="2021-04" db="EMBL/GenBank/DDBJ databases">
        <authorList>
            <person name="Gilroy R."/>
        </authorList>
    </citation>
    <scope>NUCLEOTIDE SEQUENCE</scope>
    <source>
        <strain evidence="1">ChiHjej12B11-16260</strain>
    </source>
</reference>
<name>A0A9D2ANR4_9BACT</name>